<evidence type="ECO:0000256" key="2">
    <source>
        <dbReference type="ARBA" id="ARBA00007258"/>
    </source>
</evidence>
<dbReference type="Proteomes" id="UP001230051">
    <property type="component" value="Unassembled WGS sequence"/>
</dbReference>
<evidence type="ECO:0000256" key="3">
    <source>
        <dbReference type="ARBA" id="ARBA00022525"/>
    </source>
</evidence>
<keyword evidence="3" id="KW-0964">Secreted</keyword>
<evidence type="ECO:0000256" key="6">
    <source>
        <dbReference type="ARBA" id="ARBA00023157"/>
    </source>
</evidence>
<dbReference type="GO" id="GO:0005179">
    <property type="term" value="F:hormone activity"/>
    <property type="evidence" value="ECO:0007669"/>
    <property type="project" value="UniProtKB-KW"/>
</dbReference>
<dbReference type="Gene3D" id="2.60.40.4230">
    <property type="entry name" value="Resistin head domain"/>
    <property type="match status" value="1"/>
</dbReference>
<organism evidence="7 8">
    <name type="scientific">Acipenser oxyrinchus oxyrinchus</name>
    <dbReference type="NCBI Taxonomy" id="40147"/>
    <lineage>
        <taxon>Eukaryota</taxon>
        <taxon>Metazoa</taxon>
        <taxon>Chordata</taxon>
        <taxon>Craniata</taxon>
        <taxon>Vertebrata</taxon>
        <taxon>Euteleostomi</taxon>
        <taxon>Actinopterygii</taxon>
        <taxon>Chondrostei</taxon>
        <taxon>Acipenseriformes</taxon>
        <taxon>Acipenseridae</taxon>
        <taxon>Acipenser</taxon>
    </lineage>
</organism>
<evidence type="ECO:0000256" key="4">
    <source>
        <dbReference type="ARBA" id="ARBA00022702"/>
    </source>
</evidence>
<comment type="similarity">
    <text evidence="2">Belongs to the resistin/FIZZ family.</text>
</comment>
<evidence type="ECO:0000256" key="1">
    <source>
        <dbReference type="ARBA" id="ARBA00004613"/>
    </source>
</evidence>
<dbReference type="InterPro" id="IPR009714">
    <property type="entry name" value="RELM"/>
</dbReference>
<proteinExistence type="inferred from homology"/>
<gene>
    <name evidence="7" type="ORF">AOXY_G37933</name>
</gene>
<sequence length="74" mass="7378">MSSLTESVASAVLQKVTLSCIDASARGSLADCPAGYRPTGCSCVMPAAPGISAMTRPATASVQTRTGPLHAAAR</sequence>
<keyword evidence="4" id="KW-0372">Hormone</keyword>
<protein>
    <submittedName>
        <fullName evidence="7">Resistin-like</fullName>
    </submittedName>
</protein>
<keyword evidence="6" id="KW-1015">Disulfide bond</keyword>
<comment type="caution">
    <text evidence="7">The sequence shown here is derived from an EMBL/GenBank/DDBJ whole genome shotgun (WGS) entry which is preliminary data.</text>
</comment>
<evidence type="ECO:0000313" key="8">
    <source>
        <dbReference type="Proteomes" id="UP001230051"/>
    </source>
</evidence>
<dbReference type="GO" id="GO:0005576">
    <property type="term" value="C:extracellular region"/>
    <property type="evidence" value="ECO:0007669"/>
    <property type="project" value="UniProtKB-SubCell"/>
</dbReference>
<evidence type="ECO:0000256" key="5">
    <source>
        <dbReference type="ARBA" id="ARBA00022729"/>
    </source>
</evidence>
<evidence type="ECO:0000313" key="7">
    <source>
        <dbReference type="EMBL" id="KAK1138218.1"/>
    </source>
</evidence>
<keyword evidence="5" id="KW-0732">Signal</keyword>
<name>A0AAD8CDJ8_ACIOX</name>
<keyword evidence="8" id="KW-1185">Reference proteome</keyword>
<dbReference type="AlphaFoldDB" id="A0AAD8CDJ8"/>
<comment type="subcellular location">
    <subcellularLocation>
        <location evidence="1">Secreted</location>
    </subcellularLocation>
</comment>
<dbReference type="SUPFAM" id="SSF111423">
    <property type="entry name" value="Resistin"/>
    <property type="match status" value="1"/>
</dbReference>
<dbReference type="EMBL" id="JAGXEW010000617">
    <property type="protein sequence ID" value="KAK1138218.1"/>
    <property type="molecule type" value="Genomic_DNA"/>
</dbReference>
<accession>A0AAD8CDJ8</accession>
<dbReference type="InterPro" id="IPR036262">
    <property type="entry name" value="Resistin-like_sf"/>
</dbReference>
<dbReference type="Pfam" id="PF06954">
    <property type="entry name" value="Resistin"/>
    <property type="match status" value="1"/>
</dbReference>
<reference evidence="7" key="1">
    <citation type="submission" date="2022-02" db="EMBL/GenBank/DDBJ databases">
        <title>Atlantic sturgeon de novo genome assembly.</title>
        <authorList>
            <person name="Stock M."/>
            <person name="Klopp C."/>
            <person name="Guiguen Y."/>
            <person name="Cabau C."/>
            <person name="Parinello H."/>
            <person name="Santidrian Yebra-Pimentel E."/>
            <person name="Kuhl H."/>
            <person name="Dirks R.P."/>
            <person name="Guessner J."/>
            <person name="Wuertz S."/>
            <person name="Du K."/>
            <person name="Schartl M."/>
        </authorList>
    </citation>
    <scope>NUCLEOTIDE SEQUENCE</scope>
    <source>
        <strain evidence="7">STURGEONOMICS-FGT-2020</strain>
        <tissue evidence="7">Whole blood</tissue>
    </source>
</reference>